<gene>
    <name evidence="2" type="primary">Aste57867_1680</name>
    <name evidence="1" type="ORF">As57867_001678</name>
    <name evidence="2" type="ORF">ASTE57867_1680</name>
</gene>
<evidence type="ECO:0000313" key="3">
    <source>
        <dbReference type="Proteomes" id="UP000332933"/>
    </source>
</evidence>
<proteinExistence type="predicted"/>
<sequence>MHGSGYGRLRSMKSSMQIKQQDSSAPGVLLANSWMSLAAAAARGELCTTAAVATLAFHRGWCGDDGNARTDSSSKSRRSRAVRGDVKAARCNGQPKFAGASFVVSNATISTLNTYEMEALGLVRSFRVVRATENVYHTFQVVADEKGDQLANFSDAPAVTCSKRADSSRWLFYAGLDYPIVEQDLAPKFALVGYTRPWLLGSFLVWTALDKAIPNDWVLRVRSLKVVAVAEASNGGEPIAGLNCARHYDQKFIATLGHVKPVLSVWENKVMETFLVITLPRGHELIAFKEYNIQGAYSVYHTETNQTGLTGTRITASSRDRLQ</sequence>
<accession>A0A485K6U4</accession>
<dbReference type="AlphaFoldDB" id="A0A485K6U4"/>
<dbReference type="EMBL" id="VJMH01000147">
    <property type="protein sequence ID" value="KAF0718464.1"/>
    <property type="molecule type" value="Genomic_DNA"/>
</dbReference>
<keyword evidence="3" id="KW-1185">Reference proteome</keyword>
<reference evidence="1" key="2">
    <citation type="submission" date="2019-06" db="EMBL/GenBank/DDBJ databases">
        <title>Genomics analysis of Aphanomyces spp. identifies a new class of oomycete effector associated with host adaptation.</title>
        <authorList>
            <person name="Gaulin E."/>
        </authorList>
    </citation>
    <scope>NUCLEOTIDE SEQUENCE</scope>
    <source>
        <strain evidence="1">CBS 578.67</strain>
    </source>
</reference>
<organism evidence="2 3">
    <name type="scientific">Aphanomyces stellatus</name>
    <dbReference type="NCBI Taxonomy" id="120398"/>
    <lineage>
        <taxon>Eukaryota</taxon>
        <taxon>Sar</taxon>
        <taxon>Stramenopiles</taxon>
        <taxon>Oomycota</taxon>
        <taxon>Saprolegniomycetes</taxon>
        <taxon>Saprolegniales</taxon>
        <taxon>Verrucalvaceae</taxon>
        <taxon>Aphanomyces</taxon>
    </lineage>
</organism>
<reference evidence="2 3" key="1">
    <citation type="submission" date="2019-03" db="EMBL/GenBank/DDBJ databases">
        <authorList>
            <person name="Gaulin E."/>
            <person name="Dumas B."/>
        </authorList>
    </citation>
    <scope>NUCLEOTIDE SEQUENCE [LARGE SCALE GENOMIC DNA]</scope>
    <source>
        <strain evidence="2">CBS 568.67</strain>
    </source>
</reference>
<name>A0A485K6U4_9STRA</name>
<protein>
    <submittedName>
        <fullName evidence="2">Aste57867_1680 protein</fullName>
    </submittedName>
</protein>
<evidence type="ECO:0000313" key="1">
    <source>
        <dbReference type="EMBL" id="KAF0718464.1"/>
    </source>
</evidence>
<dbReference type="EMBL" id="CAADRA010000147">
    <property type="protein sequence ID" value="VFT78891.1"/>
    <property type="molecule type" value="Genomic_DNA"/>
</dbReference>
<evidence type="ECO:0000313" key="2">
    <source>
        <dbReference type="EMBL" id="VFT78891.1"/>
    </source>
</evidence>
<dbReference type="Proteomes" id="UP000332933">
    <property type="component" value="Unassembled WGS sequence"/>
</dbReference>